<reference evidence="3" key="1">
    <citation type="submission" date="2016-10" db="EMBL/GenBank/DDBJ databases">
        <authorList>
            <person name="Varghese N."/>
            <person name="Submissions S."/>
        </authorList>
    </citation>
    <scope>NUCLEOTIDE SEQUENCE [LARGE SCALE GENOMIC DNA]</scope>
    <source>
        <strain evidence="3">DSM 22329</strain>
    </source>
</reference>
<dbReference type="EMBL" id="LT629711">
    <property type="protein sequence ID" value="SDP60571.1"/>
    <property type="molecule type" value="Genomic_DNA"/>
</dbReference>
<dbReference type="Gene3D" id="1.20.120.450">
    <property type="entry name" value="dinb family like domain"/>
    <property type="match status" value="1"/>
</dbReference>
<accession>A0A1H0U348</accession>
<feature type="compositionally biased region" description="Low complexity" evidence="1">
    <location>
        <begin position="1"/>
        <end position="18"/>
    </location>
</feature>
<protein>
    <recommendedName>
        <fullName evidence="4">Mini-circle protein</fullName>
    </recommendedName>
</protein>
<evidence type="ECO:0000256" key="1">
    <source>
        <dbReference type="SAM" id="MobiDB-lite"/>
    </source>
</evidence>
<evidence type="ECO:0008006" key="4">
    <source>
        <dbReference type="Google" id="ProtNLM"/>
    </source>
</evidence>
<keyword evidence="3" id="KW-1185">Reference proteome</keyword>
<dbReference type="Pfam" id="PF04978">
    <property type="entry name" value="MST"/>
    <property type="match status" value="1"/>
</dbReference>
<dbReference type="SUPFAM" id="SSF109854">
    <property type="entry name" value="DinB/YfiT-like putative metalloenzymes"/>
    <property type="match status" value="1"/>
</dbReference>
<feature type="region of interest" description="Disordered" evidence="1">
    <location>
        <begin position="186"/>
        <end position="207"/>
    </location>
</feature>
<dbReference type="OrthoDB" id="4548523at2"/>
<dbReference type="Proteomes" id="UP000199077">
    <property type="component" value="Chromosome I"/>
</dbReference>
<evidence type="ECO:0000313" key="3">
    <source>
        <dbReference type="Proteomes" id="UP000199077"/>
    </source>
</evidence>
<dbReference type="AlphaFoldDB" id="A0A1H0U348"/>
<sequence>MAENDTTTDTTSGTTSDTPWEPPLAGTEEQALLGALDRLRATFRYKADGLDAAGLTTRVGSSALTLGGLLKHLAANEDHKFSVKLSGAPMDPVWADNGWDDSDDWEFESAGDDSPEQLYALYDGAVARARASLAAALGDRGPDAMAHVSDGEGHHANIRRLVLDQIEEYGRHTGQADLLREAVDGRVGEDPPPGWQPVSGAWTWPTR</sequence>
<dbReference type="InterPro" id="IPR007061">
    <property type="entry name" value="MST-like"/>
</dbReference>
<organism evidence="2 3">
    <name type="scientific">Pedococcus dokdonensis</name>
    <dbReference type="NCBI Taxonomy" id="443156"/>
    <lineage>
        <taxon>Bacteria</taxon>
        <taxon>Bacillati</taxon>
        <taxon>Actinomycetota</taxon>
        <taxon>Actinomycetes</taxon>
        <taxon>Micrococcales</taxon>
        <taxon>Intrasporangiaceae</taxon>
        <taxon>Pedococcus</taxon>
    </lineage>
</organism>
<evidence type="ECO:0000313" key="2">
    <source>
        <dbReference type="EMBL" id="SDP60571.1"/>
    </source>
</evidence>
<dbReference type="RefSeq" id="WP_091787439.1">
    <property type="nucleotide sequence ID" value="NZ_LT629711.1"/>
</dbReference>
<dbReference type="STRING" id="443156.SAMN04489867_3108"/>
<gene>
    <name evidence="2" type="ORF">SAMN04489867_3108</name>
</gene>
<feature type="region of interest" description="Disordered" evidence="1">
    <location>
        <begin position="1"/>
        <end position="27"/>
    </location>
</feature>
<proteinExistence type="predicted"/>
<name>A0A1H0U348_9MICO</name>
<dbReference type="InterPro" id="IPR034660">
    <property type="entry name" value="DinB/YfiT-like"/>
</dbReference>